<sequence length="74" mass="8267">MTRGVLMDMFVIEFWRYLIGRACSLDRKTTPTERVVACKQLVDALTLMLALAAITGIRNICGHRNQLSINTSAP</sequence>
<proteinExistence type="predicted"/>
<organism evidence="1 2">
    <name type="scientific">Mycobacteroides abscessus subsp. bolletii CRM-0020</name>
    <dbReference type="NCBI Taxonomy" id="1306401"/>
    <lineage>
        <taxon>Bacteria</taxon>
        <taxon>Bacillati</taxon>
        <taxon>Actinomycetota</taxon>
        <taxon>Actinomycetes</taxon>
        <taxon>Mycobacteriales</taxon>
        <taxon>Mycobacteriaceae</taxon>
        <taxon>Mycobacteroides</taxon>
        <taxon>Mycobacteroides abscessus</taxon>
    </lineage>
</organism>
<evidence type="ECO:0000313" key="1">
    <source>
        <dbReference type="EMBL" id="EPQ23364.1"/>
    </source>
</evidence>
<name>A0A829HUG6_9MYCO</name>
<protein>
    <recommendedName>
        <fullName evidence="3">Transposase</fullName>
    </recommendedName>
</protein>
<comment type="caution">
    <text evidence="1">The sequence shown here is derived from an EMBL/GenBank/DDBJ whole genome shotgun (WGS) entry which is preliminary data.</text>
</comment>
<dbReference type="EMBL" id="ATFQ01000021">
    <property type="protein sequence ID" value="EPQ23364.1"/>
    <property type="molecule type" value="Genomic_DNA"/>
</dbReference>
<evidence type="ECO:0000313" key="2">
    <source>
        <dbReference type="Proteomes" id="UP000014969"/>
    </source>
</evidence>
<reference evidence="1 2" key="1">
    <citation type="journal article" date="2013" name="Genome Announc.">
        <title>Genome Sequence of an Epidemic Isolate of Mycobacterium abscessus subsp. bolletii from Rio de Janeiro, Brazil.</title>
        <authorList>
            <person name="Davidson R.M."/>
            <person name="Reynolds P.R."/>
            <person name="Farias-Hesson E."/>
            <person name="Duarte R.S."/>
            <person name="Jackson M."/>
            <person name="Strong M."/>
        </authorList>
    </citation>
    <scope>NUCLEOTIDE SEQUENCE [LARGE SCALE GENOMIC DNA]</scope>
    <source>
        <strain evidence="1 2">CRM-0020</strain>
    </source>
</reference>
<dbReference type="AlphaFoldDB" id="A0A829HUG6"/>
<dbReference type="Proteomes" id="UP000014969">
    <property type="component" value="Unassembled WGS sequence"/>
</dbReference>
<accession>A0A829HUG6</accession>
<evidence type="ECO:0008006" key="3">
    <source>
        <dbReference type="Google" id="ProtNLM"/>
    </source>
</evidence>
<gene>
    <name evidence="1" type="ORF">J108_11585</name>
</gene>